<dbReference type="Pfam" id="PF01648">
    <property type="entry name" value="ACPS"/>
    <property type="match status" value="1"/>
</dbReference>
<dbReference type="SUPFAM" id="SSF56214">
    <property type="entry name" value="4'-phosphopantetheinyl transferase"/>
    <property type="match status" value="2"/>
</dbReference>
<dbReference type="Gene3D" id="3.90.470.20">
    <property type="entry name" value="4'-phosphopantetheinyl transferase domain"/>
    <property type="match status" value="1"/>
</dbReference>
<dbReference type="GO" id="GO:0019878">
    <property type="term" value="P:lysine biosynthetic process via aminoadipic acid"/>
    <property type="evidence" value="ECO:0007669"/>
    <property type="project" value="TreeGrafter"/>
</dbReference>
<name>A0A4R4W2R2_9ACTN</name>
<dbReference type="GO" id="GO:0005829">
    <property type="term" value="C:cytosol"/>
    <property type="evidence" value="ECO:0007669"/>
    <property type="project" value="TreeGrafter"/>
</dbReference>
<dbReference type="InterPro" id="IPR055066">
    <property type="entry name" value="AASDHPPT_N"/>
</dbReference>
<dbReference type="InterPro" id="IPR037143">
    <property type="entry name" value="4-PPantetheinyl_Trfase_dom_sf"/>
</dbReference>
<dbReference type="RefSeq" id="WP_132593129.1">
    <property type="nucleotide sequence ID" value="NZ_SMKO01000010.1"/>
</dbReference>
<gene>
    <name evidence="5" type="ORF">E1292_06860</name>
</gene>
<dbReference type="GO" id="GO:0000287">
    <property type="term" value="F:magnesium ion binding"/>
    <property type="evidence" value="ECO:0007669"/>
    <property type="project" value="InterPro"/>
</dbReference>
<comment type="caution">
    <text evidence="5">The sequence shown here is derived from an EMBL/GenBank/DDBJ whole genome shotgun (WGS) entry which is preliminary data.</text>
</comment>
<evidence type="ECO:0000256" key="1">
    <source>
        <dbReference type="ARBA" id="ARBA00010990"/>
    </source>
</evidence>
<protein>
    <submittedName>
        <fullName evidence="5">4'-phosphopantetheinyl transferase superfamily protein</fullName>
    </submittedName>
</protein>
<evidence type="ECO:0000313" key="5">
    <source>
        <dbReference type="EMBL" id="TDD11077.1"/>
    </source>
</evidence>
<keyword evidence="2 5" id="KW-0808">Transferase</keyword>
<dbReference type="AlphaFoldDB" id="A0A4R4W2R2"/>
<dbReference type="InterPro" id="IPR008278">
    <property type="entry name" value="4-PPantetheinyl_Trfase_dom"/>
</dbReference>
<feature type="domain" description="4'-phosphopantetheinyl transferase N-terminal" evidence="4">
    <location>
        <begin position="24"/>
        <end position="105"/>
    </location>
</feature>
<dbReference type="GO" id="GO:0008897">
    <property type="term" value="F:holo-[acyl-carrier-protein] synthase activity"/>
    <property type="evidence" value="ECO:0007669"/>
    <property type="project" value="InterPro"/>
</dbReference>
<evidence type="ECO:0000256" key="2">
    <source>
        <dbReference type="ARBA" id="ARBA00022679"/>
    </source>
</evidence>
<reference evidence="5 6" key="1">
    <citation type="submission" date="2019-03" db="EMBL/GenBank/DDBJ databases">
        <title>Draft genome sequences of novel Actinobacteria.</title>
        <authorList>
            <person name="Sahin N."/>
            <person name="Ay H."/>
            <person name="Saygin H."/>
        </authorList>
    </citation>
    <scope>NUCLEOTIDE SEQUENCE [LARGE SCALE GENOMIC DNA]</scope>
    <source>
        <strain evidence="5 6">KC310</strain>
    </source>
</reference>
<comment type="similarity">
    <text evidence="1">Belongs to the P-Pant transferase superfamily. Gsp/Sfp/HetI/AcpT family.</text>
</comment>
<evidence type="ECO:0000259" key="4">
    <source>
        <dbReference type="Pfam" id="PF22624"/>
    </source>
</evidence>
<sequence>MAGAEALAGVEIWQVALDRSADMDDYATTLDDRERARAAGFAGTAERRRYLVSHAAVRRILARRMRVRPADVRIAVGRHGKPYSPERPDIQWNLSHSGELALVAVAPDRSVGVDVERVRPELDRAAFAARFFPPEDVAYIDRSPERFALVWARRESCVKAAGGRLTQGLRLPVSGPSPQLVRDPAGILPGAWLVLDIPVPPGFRAALAISV</sequence>
<organism evidence="5 6">
    <name type="scientific">Nonomuraea deserti</name>
    <dbReference type="NCBI Taxonomy" id="1848322"/>
    <lineage>
        <taxon>Bacteria</taxon>
        <taxon>Bacillati</taxon>
        <taxon>Actinomycetota</taxon>
        <taxon>Actinomycetes</taxon>
        <taxon>Streptosporangiales</taxon>
        <taxon>Streptosporangiaceae</taxon>
        <taxon>Nonomuraea</taxon>
    </lineage>
</organism>
<dbReference type="Pfam" id="PF22624">
    <property type="entry name" value="AASDHPPT_N"/>
    <property type="match status" value="1"/>
</dbReference>
<evidence type="ECO:0000313" key="6">
    <source>
        <dbReference type="Proteomes" id="UP000295258"/>
    </source>
</evidence>
<dbReference type="Proteomes" id="UP000295258">
    <property type="component" value="Unassembled WGS sequence"/>
</dbReference>
<dbReference type="InterPro" id="IPR050559">
    <property type="entry name" value="P-Pant_transferase_sf"/>
</dbReference>
<proteinExistence type="inferred from homology"/>
<keyword evidence="6" id="KW-1185">Reference proteome</keyword>
<dbReference type="EMBL" id="SMKO01000010">
    <property type="protein sequence ID" value="TDD11077.1"/>
    <property type="molecule type" value="Genomic_DNA"/>
</dbReference>
<feature type="domain" description="4'-phosphopantetheinyl transferase" evidence="3">
    <location>
        <begin position="110"/>
        <end position="169"/>
    </location>
</feature>
<dbReference type="PANTHER" id="PTHR12215:SF10">
    <property type="entry name" value="L-AMINOADIPATE-SEMIALDEHYDE DEHYDROGENASE-PHOSPHOPANTETHEINYL TRANSFERASE"/>
    <property type="match status" value="1"/>
</dbReference>
<accession>A0A4R4W2R2</accession>
<dbReference type="PANTHER" id="PTHR12215">
    <property type="entry name" value="PHOSPHOPANTETHEINE TRANSFERASE"/>
    <property type="match status" value="1"/>
</dbReference>
<evidence type="ECO:0000259" key="3">
    <source>
        <dbReference type="Pfam" id="PF01648"/>
    </source>
</evidence>